<evidence type="ECO:0000256" key="1">
    <source>
        <dbReference type="SAM" id="MobiDB-lite"/>
    </source>
</evidence>
<evidence type="ECO:0008006" key="4">
    <source>
        <dbReference type="Google" id="ProtNLM"/>
    </source>
</evidence>
<dbReference type="EMBL" id="BLXT01002742">
    <property type="protein sequence ID" value="GFN97223.1"/>
    <property type="molecule type" value="Genomic_DNA"/>
</dbReference>
<accession>A0AAV3ZTM3</accession>
<feature type="region of interest" description="Disordered" evidence="1">
    <location>
        <begin position="22"/>
        <end position="45"/>
    </location>
</feature>
<keyword evidence="3" id="KW-1185">Reference proteome</keyword>
<dbReference type="AlphaFoldDB" id="A0AAV3ZTM3"/>
<proteinExistence type="predicted"/>
<comment type="caution">
    <text evidence="2">The sequence shown here is derived from an EMBL/GenBank/DDBJ whole genome shotgun (WGS) entry which is preliminary data.</text>
</comment>
<evidence type="ECO:0000313" key="2">
    <source>
        <dbReference type="EMBL" id="GFN97223.1"/>
    </source>
</evidence>
<dbReference type="Proteomes" id="UP000735302">
    <property type="component" value="Unassembled WGS sequence"/>
</dbReference>
<gene>
    <name evidence="2" type="ORF">PoB_002372900</name>
</gene>
<reference evidence="2 3" key="1">
    <citation type="journal article" date="2021" name="Elife">
        <title>Chloroplast acquisition without the gene transfer in kleptoplastic sea slugs, Plakobranchus ocellatus.</title>
        <authorList>
            <person name="Maeda T."/>
            <person name="Takahashi S."/>
            <person name="Yoshida T."/>
            <person name="Shimamura S."/>
            <person name="Takaki Y."/>
            <person name="Nagai Y."/>
            <person name="Toyoda A."/>
            <person name="Suzuki Y."/>
            <person name="Arimoto A."/>
            <person name="Ishii H."/>
            <person name="Satoh N."/>
            <person name="Nishiyama T."/>
            <person name="Hasebe M."/>
            <person name="Maruyama T."/>
            <person name="Minagawa J."/>
            <person name="Obokata J."/>
            <person name="Shigenobu S."/>
        </authorList>
    </citation>
    <scope>NUCLEOTIDE SEQUENCE [LARGE SCALE GENOMIC DNA]</scope>
</reference>
<evidence type="ECO:0000313" key="3">
    <source>
        <dbReference type="Proteomes" id="UP000735302"/>
    </source>
</evidence>
<name>A0AAV3ZTM3_9GAST</name>
<sequence>MNKGGVGGTVADESALRSAGTLLSRVRAPPPAPWPDGGPESLRSPKNAYLWENPRLIFEHRTLIERAARRRTSLRILAVKQTAERNQTSTSIYRHCCHSGSLSGLCLVLGSRVWTMCRVWEDEEIEAAAEHLQCACPLVSGRE</sequence>
<organism evidence="2 3">
    <name type="scientific">Plakobranchus ocellatus</name>
    <dbReference type="NCBI Taxonomy" id="259542"/>
    <lineage>
        <taxon>Eukaryota</taxon>
        <taxon>Metazoa</taxon>
        <taxon>Spiralia</taxon>
        <taxon>Lophotrochozoa</taxon>
        <taxon>Mollusca</taxon>
        <taxon>Gastropoda</taxon>
        <taxon>Heterobranchia</taxon>
        <taxon>Euthyneura</taxon>
        <taxon>Panpulmonata</taxon>
        <taxon>Sacoglossa</taxon>
        <taxon>Placobranchoidea</taxon>
        <taxon>Plakobranchidae</taxon>
        <taxon>Plakobranchus</taxon>
    </lineage>
</organism>
<protein>
    <recommendedName>
        <fullName evidence="4">SERTA domain-containing protein</fullName>
    </recommendedName>
</protein>